<accession>A0AAV8XDF0</accession>
<dbReference type="InterPro" id="IPR029526">
    <property type="entry name" value="PGBD"/>
</dbReference>
<evidence type="ECO:0000313" key="3">
    <source>
        <dbReference type="Proteomes" id="UP001162162"/>
    </source>
</evidence>
<dbReference type="AlphaFoldDB" id="A0AAV8XDF0"/>
<comment type="caution">
    <text evidence="2">The sequence shown here is derived from an EMBL/GenBank/DDBJ whole genome shotgun (WGS) entry which is preliminary data.</text>
</comment>
<evidence type="ECO:0000313" key="2">
    <source>
        <dbReference type="EMBL" id="KAJ8936519.1"/>
    </source>
</evidence>
<dbReference type="PANTHER" id="PTHR47272">
    <property type="entry name" value="DDE_TNP_1_7 DOMAIN-CONTAINING PROTEIN"/>
    <property type="match status" value="1"/>
</dbReference>
<proteinExistence type="predicted"/>
<dbReference type="Proteomes" id="UP001162162">
    <property type="component" value="Unassembled WGS sequence"/>
</dbReference>
<sequence>MKKKNRGDYDFALDNKQKLLIVRWMDNYVVTVASTAHGIKLISMASRYSTVPGVDILLHRKKRIAIPCPNLGAQYNQFMEGTDQMDANVGTYRITIREKKWY</sequence>
<name>A0AAV8XDF0_9CUCU</name>
<keyword evidence="3" id="KW-1185">Reference proteome</keyword>
<reference evidence="2" key="1">
    <citation type="journal article" date="2023" name="Insect Mol. Biol.">
        <title>Genome sequencing provides insights into the evolution of gene families encoding plant cell wall-degrading enzymes in longhorned beetles.</title>
        <authorList>
            <person name="Shin N.R."/>
            <person name="Okamura Y."/>
            <person name="Kirsch R."/>
            <person name="Pauchet Y."/>
        </authorList>
    </citation>
    <scope>NUCLEOTIDE SEQUENCE</scope>
    <source>
        <strain evidence="2">AMC_N1</strain>
    </source>
</reference>
<protein>
    <recommendedName>
        <fullName evidence="1">PiggyBac transposable element-derived protein domain-containing protein</fullName>
    </recommendedName>
</protein>
<evidence type="ECO:0000259" key="1">
    <source>
        <dbReference type="Pfam" id="PF13843"/>
    </source>
</evidence>
<dbReference type="EMBL" id="JAPWTK010000740">
    <property type="protein sequence ID" value="KAJ8936519.1"/>
    <property type="molecule type" value="Genomic_DNA"/>
</dbReference>
<gene>
    <name evidence="2" type="ORF">NQ318_022607</name>
</gene>
<dbReference type="Pfam" id="PF13843">
    <property type="entry name" value="DDE_Tnp_1_7"/>
    <property type="match status" value="1"/>
</dbReference>
<feature type="domain" description="PiggyBac transposable element-derived protein" evidence="1">
    <location>
        <begin position="2"/>
        <end position="102"/>
    </location>
</feature>
<organism evidence="2 3">
    <name type="scientific">Aromia moschata</name>
    <dbReference type="NCBI Taxonomy" id="1265417"/>
    <lineage>
        <taxon>Eukaryota</taxon>
        <taxon>Metazoa</taxon>
        <taxon>Ecdysozoa</taxon>
        <taxon>Arthropoda</taxon>
        <taxon>Hexapoda</taxon>
        <taxon>Insecta</taxon>
        <taxon>Pterygota</taxon>
        <taxon>Neoptera</taxon>
        <taxon>Endopterygota</taxon>
        <taxon>Coleoptera</taxon>
        <taxon>Polyphaga</taxon>
        <taxon>Cucujiformia</taxon>
        <taxon>Chrysomeloidea</taxon>
        <taxon>Cerambycidae</taxon>
        <taxon>Cerambycinae</taxon>
        <taxon>Callichromatini</taxon>
        <taxon>Aromia</taxon>
    </lineage>
</organism>